<keyword evidence="1" id="KW-0472">Membrane</keyword>
<dbReference type="AlphaFoldDB" id="A0A1F5Y634"/>
<evidence type="ECO:0008006" key="4">
    <source>
        <dbReference type="Google" id="ProtNLM"/>
    </source>
</evidence>
<evidence type="ECO:0000313" key="2">
    <source>
        <dbReference type="EMBL" id="OGF95707.1"/>
    </source>
</evidence>
<comment type="caution">
    <text evidence="2">The sequence shown here is derived from an EMBL/GenBank/DDBJ whole genome shotgun (WGS) entry which is preliminary data.</text>
</comment>
<evidence type="ECO:0000313" key="3">
    <source>
        <dbReference type="Proteomes" id="UP000177720"/>
    </source>
</evidence>
<dbReference type="Gene3D" id="2.60.40.10">
    <property type="entry name" value="Immunoglobulins"/>
    <property type="match status" value="1"/>
</dbReference>
<dbReference type="EMBL" id="MFIN01000009">
    <property type="protein sequence ID" value="OGF95707.1"/>
    <property type="molecule type" value="Genomic_DNA"/>
</dbReference>
<sequence>MIYNFHMLEREYFSIGEKRIGSFEAIFLIGIIAGFVGAVIKIESDAIDFSGNEAALFASVHKTMPEVETPVLSIDLEAPQVNIKQITGGYVLAEASDNIGVTQIDIFENDSLKISCFDAAFCAYKPSSSSRDISAKAYDAAGNSGTAEISVNR</sequence>
<proteinExistence type="predicted"/>
<evidence type="ECO:0000256" key="1">
    <source>
        <dbReference type="SAM" id="Phobius"/>
    </source>
</evidence>
<gene>
    <name evidence="2" type="ORF">A2Y47_01070</name>
</gene>
<organism evidence="2 3">
    <name type="scientific">Candidatus Giovannonibacteria bacterium RIFCSPLOWO2_12_43_8</name>
    <dbReference type="NCBI Taxonomy" id="1798361"/>
    <lineage>
        <taxon>Bacteria</taxon>
        <taxon>Candidatus Giovannoniibacteriota</taxon>
    </lineage>
</organism>
<accession>A0A1F5Y634</accession>
<reference evidence="2 3" key="1">
    <citation type="journal article" date="2016" name="Nat. Commun.">
        <title>Thousands of microbial genomes shed light on interconnected biogeochemical processes in an aquifer system.</title>
        <authorList>
            <person name="Anantharaman K."/>
            <person name="Brown C.T."/>
            <person name="Hug L.A."/>
            <person name="Sharon I."/>
            <person name="Castelle C.J."/>
            <person name="Probst A.J."/>
            <person name="Thomas B.C."/>
            <person name="Singh A."/>
            <person name="Wilkins M.J."/>
            <person name="Karaoz U."/>
            <person name="Brodie E.L."/>
            <person name="Williams K.H."/>
            <person name="Hubbard S.S."/>
            <person name="Banfield J.F."/>
        </authorList>
    </citation>
    <scope>NUCLEOTIDE SEQUENCE [LARGE SCALE GENOMIC DNA]</scope>
</reference>
<dbReference type="InterPro" id="IPR013783">
    <property type="entry name" value="Ig-like_fold"/>
</dbReference>
<keyword evidence="1" id="KW-1133">Transmembrane helix</keyword>
<dbReference type="Proteomes" id="UP000177720">
    <property type="component" value="Unassembled WGS sequence"/>
</dbReference>
<name>A0A1F5Y634_9BACT</name>
<keyword evidence="1" id="KW-0812">Transmembrane</keyword>
<feature type="transmembrane region" description="Helical" evidence="1">
    <location>
        <begin position="20"/>
        <end position="40"/>
    </location>
</feature>
<protein>
    <recommendedName>
        <fullName evidence="4">Bacterial Ig-like domain-containing protein</fullName>
    </recommendedName>
</protein>